<reference evidence="2 3" key="1">
    <citation type="journal article" date="2007" name="Nature">
        <title>Evolution of genes and genomes on the Drosophila phylogeny.</title>
        <authorList>
            <consortium name="Drosophila 12 Genomes Consortium"/>
            <person name="Clark A.G."/>
            <person name="Eisen M.B."/>
            <person name="Smith D.R."/>
            <person name="Bergman C.M."/>
            <person name="Oliver B."/>
            <person name="Markow T.A."/>
            <person name="Kaufman T.C."/>
            <person name="Kellis M."/>
            <person name="Gelbart W."/>
            <person name="Iyer V.N."/>
            <person name="Pollard D.A."/>
            <person name="Sackton T.B."/>
            <person name="Larracuente A.M."/>
            <person name="Singh N.D."/>
            <person name="Abad J.P."/>
            <person name="Abt D.N."/>
            <person name="Adryan B."/>
            <person name="Aguade M."/>
            <person name="Akashi H."/>
            <person name="Anderson W.W."/>
            <person name="Aquadro C.F."/>
            <person name="Ardell D.H."/>
            <person name="Arguello R."/>
            <person name="Artieri C.G."/>
            <person name="Barbash D.A."/>
            <person name="Barker D."/>
            <person name="Barsanti P."/>
            <person name="Batterham P."/>
            <person name="Batzoglou S."/>
            <person name="Begun D."/>
            <person name="Bhutkar A."/>
            <person name="Blanco E."/>
            <person name="Bosak S.A."/>
            <person name="Bradley R.K."/>
            <person name="Brand A.D."/>
            <person name="Brent M.R."/>
            <person name="Brooks A.N."/>
            <person name="Brown R.H."/>
            <person name="Butlin R.K."/>
            <person name="Caggese C."/>
            <person name="Calvi B.R."/>
            <person name="Bernardo de Carvalho A."/>
            <person name="Caspi A."/>
            <person name="Castrezana S."/>
            <person name="Celniker S.E."/>
            <person name="Chang J.L."/>
            <person name="Chapple C."/>
            <person name="Chatterji S."/>
            <person name="Chinwalla A."/>
            <person name="Civetta A."/>
            <person name="Clifton S.W."/>
            <person name="Comeron J.M."/>
            <person name="Costello J.C."/>
            <person name="Coyne J.A."/>
            <person name="Daub J."/>
            <person name="David R.G."/>
            <person name="Delcher A.L."/>
            <person name="Delehaunty K."/>
            <person name="Do C.B."/>
            <person name="Ebling H."/>
            <person name="Edwards K."/>
            <person name="Eickbush T."/>
            <person name="Evans J.D."/>
            <person name="Filipski A."/>
            <person name="Findeiss S."/>
            <person name="Freyhult E."/>
            <person name="Fulton L."/>
            <person name="Fulton R."/>
            <person name="Garcia A.C."/>
            <person name="Gardiner A."/>
            <person name="Garfield D.A."/>
            <person name="Garvin B.E."/>
            <person name="Gibson G."/>
            <person name="Gilbert D."/>
            <person name="Gnerre S."/>
            <person name="Godfrey J."/>
            <person name="Good R."/>
            <person name="Gotea V."/>
            <person name="Gravely B."/>
            <person name="Greenberg A.J."/>
            <person name="Griffiths-Jones S."/>
            <person name="Gross S."/>
            <person name="Guigo R."/>
            <person name="Gustafson E.A."/>
            <person name="Haerty W."/>
            <person name="Hahn M.W."/>
            <person name="Halligan D.L."/>
            <person name="Halpern A.L."/>
            <person name="Halter G.M."/>
            <person name="Han M.V."/>
            <person name="Heger A."/>
            <person name="Hillier L."/>
            <person name="Hinrichs A.S."/>
            <person name="Holmes I."/>
            <person name="Hoskins R.A."/>
            <person name="Hubisz M.J."/>
            <person name="Hultmark D."/>
            <person name="Huntley M.A."/>
            <person name="Jaffe D.B."/>
            <person name="Jagadeeshan S."/>
            <person name="Jeck W.R."/>
            <person name="Johnson J."/>
            <person name="Jones C.D."/>
            <person name="Jordan W.C."/>
            <person name="Karpen G.H."/>
            <person name="Kataoka E."/>
            <person name="Keightley P.D."/>
            <person name="Kheradpour P."/>
            <person name="Kirkness E.F."/>
            <person name="Koerich L.B."/>
            <person name="Kristiansen K."/>
            <person name="Kudrna D."/>
            <person name="Kulathinal R.J."/>
            <person name="Kumar S."/>
            <person name="Kwok R."/>
            <person name="Lander E."/>
            <person name="Langley C.H."/>
            <person name="Lapoint R."/>
            <person name="Lazzaro B.P."/>
            <person name="Lee S.J."/>
            <person name="Levesque L."/>
            <person name="Li R."/>
            <person name="Lin C.F."/>
            <person name="Lin M.F."/>
            <person name="Lindblad-Toh K."/>
            <person name="Llopart A."/>
            <person name="Long M."/>
            <person name="Low L."/>
            <person name="Lozovsky E."/>
            <person name="Lu J."/>
            <person name="Luo M."/>
            <person name="Machado C.A."/>
            <person name="Makalowski W."/>
            <person name="Marzo M."/>
            <person name="Matsuda M."/>
            <person name="Matzkin L."/>
            <person name="McAllister B."/>
            <person name="McBride C.S."/>
            <person name="McKernan B."/>
            <person name="McKernan K."/>
            <person name="Mendez-Lago M."/>
            <person name="Minx P."/>
            <person name="Mollenhauer M.U."/>
            <person name="Montooth K."/>
            <person name="Mount S.M."/>
            <person name="Mu X."/>
            <person name="Myers E."/>
            <person name="Negre B."/>
            <person name="Newfeld S."/>
            <person name="Nielsen R."/>
            <person name="Noor M.A."/>
            <person name="O'Grady P."/>
            <person name="Pachter L."/>
            <person name="Papaceit M."/>
            <person name="Parisi M.J."/>
            <person name="Parisi M."/>
            <person name="Parts L."/>
            <person name="Pedersen J.S."/>
            <person name="Pesole G."/>
            <person name="Phillippy A.M."/>
            <person name="Ponting C.P."/>
            <person name="Pop M."/>
            <person name="Porcelli D."/>
            <person name="Powell J.R."/>
            <person name="Prohaska S."/>
            <person name="Pruitt K."/>
            <person name="Puig M."/>
            <person name="Quesneville H."/>
            <person name="Ram K.R."/>
            <person name="Rand D."/>
            <person name="Rasmussen M.D."/>
            <person name="Reed L.K."/>
            <person name="Reenan R."/>
            <person name="Reily A."/>
            <person name="Remington K.A."/>
            <person name="Rieger T.T."/>
            <person name="Ritchie M.G."/>
            <person name="Robin C."/>
            <person name="Rogers Y.H."/>
            <person name="Rohde C."/>
            <person name="Rozas J."/>
            <person name="Rubenfield M.J."/>
            <person name="Ruiz A."/>
            <person name="Russo S."/>
            <person name="Salzberg S.L."/>
            <person name="Sanchez-Gracia A."/>
            <person name="Saranga D.J."/>
            <person name="Sato H."/>
            <person name="Schaeffer S.W."/>
            <person name="Schatz M.C."/>
            <person name="Schlenke T."/>
            <person name="Schwartz R."/>
            <person name="Segarra C."/>
            <person name="Singh R.S."/>
            <person name="Sirot L."/>
            <person name="Sirota M."/>
            <person name="Sisneros N.B."/>
            <person name="Smith C.D."/>
            <person name="Smith T.F."/>
            <person name="Spieth J."/>
            <person name="Stage D.E."/>
            <person name="Stark A."/>
            <person name="Stephan W."/>
            <person name="Strausberg R.L."/>
            <person name="Strempel S."/>
            <person name="Sturgill D."/>
            <person name="Sutton G."/>
            <person name="Sutton G.G."/>
            <person name="Tao W."/>
            <person name="Teichmann S."/>
            <person name="Tobari Y.N."/>
            <person name="Tomimura Y."/>
            <person name="Tsolas J.M."/>
            <person name="Valente V.L."/>
            <person name="Venter E."/>
            <person name="Venter J.C."/>
            <person name="Vicario S."/>
            <person name="Vieira F.G."/>
            <person name="Vilella A.J."/>
            <person name="Villasante A."/>
            <person name="Walenz B."/>
            <person name="Wang J."/>
            <person name="Wasserman M."/>
            <person name="Watts T."/>
            <person name="Wilson D."/>
            <person name="Wilson R.K."/>
            <person name="Wing R.A."/>
            <person name="Wolfner M.F."/>
            <person name="Wong A."/>
            <person name="Wong G.K."/>
            <person name="Wu C.I."/>
            <person name="Wu G."/>
            <person name="Yamamoto D."/>
            <person name="Yang H.P."/>
            <person name="Yang S.P."/>
            <person name="Yorke J.A."/>
            <person name="Yoshida K."/>
            <person name="Zdobnov E."/>
            <person name="Zhang P."/>
            <person name="Zhang Y."/>
            <person name="Zimin A.V."/>
            <person name="Baldwin J."/>
            <person name="Abdouelleil A."/>
            <person name="Abdulkadir J."/>
            <person name="Abebe A."/>
            <person name="Abera B."/>
            <person name="Abreu J."/>
            <person name="Acer S.C."/>
            <person name="Aftuck L."/>
            <person name="Alexander A."/>
            <person name="An P."/>
            <person name="Anderson E."/>
            <person name="Anderson S."/>
            <person name="Arachi H."/>
            <person name="Azer M."/>
            <person name="Bachantsang P."/>
            <person name="Barry A."/>
            <person name="Bayul T."/>
            <person name="Berlin A."/>
            <person name="Bessette D."/>
            <person name="Bloom T."/>
            <person name="Blye J."/>
            <person name="Boguslavskiy L."/>
            <person name="Bonnet C."/>
            <person name="Boukhgalter B."/>
            <person name="Bourzgui I."/>
            <person name="Brown A."/>
            <person name="Cahill P."/>
            <person name="Channer S."/>
            <person name="Cheshatsang Y."/>
            <person name="Chuda L."/>
            <person name="Citroen M."/>
            <person name="Collymore A."/>
            <person name="Cooke P."/>
            <person name="Costello M."/>
            <person name="D'Aco K."/>
            <person name="Daza R."/>
            <person name="De Haan G."/>
            <person name="DeGray S."/>
            <person name="DeMaso C."/>
            <person name="Dhargay N."/>
            <person name="Dooley K."/>
            <person name="Dooley E."/>
            <person name="Doricent M."/>
            <person name="Dorje P."/>
            <person name="Dorjee K."/>
            <person name="Dupes A."/>
            <person name="Elong R."/>
            <person name="Falk J."/>
            <person name="Farina A."/>
            <person name="Faro S."/>
            <person name="Ferguson D."/>
            <person name="Fisher S."/>
            <person name="Foley C.D."/>
            <person name="Franke A."/>
            <person name="Friedrich D."/>
            <person name="Gadbois L."/>
            <person name="Gearin G."/>
            <person name="Gearin C.R."/>
            <person name="Giannoukos G."/>
            <person name="Goode T."/>
            <person name="Graham J."/>
            <person name="Grandbois E."/>
            <person name="Grewal S."/>
            <person name="Gyaltsen K."/>
            <person name="Hafez N."/>
            <person name="Hagos B."/>
            <person name="Hall J."/>
            <person name="Henson C."/>
            <person name="Hollinger A."/>
            <person name="Honan T."/>
            <person name="Huard M.D."/>
            <person name="Hughes L."/>
            <person name="Hurhula B."/>
            <person name="Husby M.E."/>
            <person name="Kamat A."/>
            <person name="Kanga B."/>
            <person name="Kashin S."/>
            <person name="Khazanovich D."/>
            <person name="Kisner P."/>
            <person name="Lance K."/>
            <person name="Lara M."/>
            <person name="Lee W."/>
            <person name="Lennon N."/>
            <person name="Letendre F."/>
            <person name="LeVine R."/>
            <person name="Lipovsky A."/>
            <person name="Liu X."/>
            <person name="Liu J."/>
            <person name="Liu S."/>
            <person name="Lokyitsang T."/>
            <person name="Lokyitsang Y."/>
            <person name="Lubonja R."/>
            <person name="Lui A."/>
            <person name="MacDonald P."/>
            <person name="Magnisalis V."/>
            <person name="Maru K."/>
            <person name="Matthews C."/>
            <person name="McCusker W."/>
            <person name="McDonough S."/>
            <person name="Mehta T."/>
            <person name="Meldrim J."/>
            <person name="Meneus L."/>
            <person name="Mihai O."/>
            <person name="Mihalev A."/>
            <person name="Mihova T."/>
            <person name="Mittelman R."/>
            <person name="Mlenga V."/>
            <person name="Montmayeur A."/>
            <person name="Mulrain L."/>
            <person name="Navidi A."/>
            <person name="Naylor J."/>
            <person name="Negash T."/>
            <person name="Nguyen T."/>
            <person name="Nguyen N."/>
            <person name="Nicol R."/>
            <person name="Norbu C."/>
            <person name="Norbu N."/>
            <person name="Novod N."/>
            <person name="O'Neill B."/>
            <person name="Osman S."/>
            <person name="Markiewicz E."/>
            <person name="Oyono O.L."/>
            <person name="Patti C."/>
            <person name="Phunkhang P."/>
            <person name="Pierre F."/>
            <person name="Priest M."/>
            <person name="Raghuraman S."/>
            <person name="Rege F."/>
            <person name="Reyes R."/>
            <person name="Rise C."/>
            <person name="Rogov P."/>
            <person name="Ross K."/>
            <person name="Ryan E."/>
            <person name="Settipalli S."/>
            <person name="Shea T."/>
            <person name="Sherpa N."/>
            <person name="Shi L."/>
            <person name="Shih D."/>
            <person name="Sparrow T."/>
            <person name="Spaulding J."/>
            <person name="Stalker J."/>
            <person name="Stange-Thomann N."/>
            <person name="Stavropoulos S."/>
            <person name="Stone C."/>
            <person name="Strader C."/>
            <person name="Tesfaye S."/>
            <person name="Thomson T."/>
            <person name="Thoulutsang Y."/>
            <person name="Thoulutsang D."/>
            <person name="Topham K."/>
            <person name="Topping I."/>
            <person name="Tsamla T."/>
            <person name="Vassiliev H."/>
            <person name="Vo A."/>
            <person name="Wangchuk T."/>
            <person name="Wangdi T."/>
            <person name="Weiand M."/>
            <person name="Wilkinson J."/>
            <person name="Wilson A."/>
            <person name="Yadav S."/>
            <person name="Young G."/>
            <person name="Yu Q."/>
            <person name="Zembek L."/>
            <person name="Zhong D."/>
            <person name="Zimmer A."/>
            <person name="Zwirko Z."/>
            <person name="Jaffe D.B."/>
            <person name="Alvarez P."/>
            <person name="Brockman W."/>
            <person name="Butler J."/>
            <person name="Chin C."/>
            <person name="Gnerre S."/>
            <person name="Grabherr M."/>
            <person name="Kleber M."/>
            <person name="Mauceli E."/>
            <person name="MacCallum I."/>
        </authorList>
    </citation>
    <scope>NUCLEOTIDE SEQUENCE [LARGE SCALE GENOMIC DNA]</scope>
    <source>
        <strain evidence="3">Tucson 15287-2541.00</strain>
    </source>
</reference>
<protein>
    <submittedName>
        <fullName evidence="2">GH23650</fullName>
    </submittedName>
</protein>
<proteinExistence type="predicted"/>
<dbReference type="STRING" id="7222.B4K456"/>
<feature type="signal peptide" evidence="1">
    <location>
        <begin position="1"/>
        <end position="20"/>
    </location>
</feature>
<keyword evidence="1" id="KW-0732">Signal</keyword>
<gene>
    <name evidence="2" type="primary">Dgri\GH23650</name>
    <name evidence="2" type="ORF">Dgri_GH23650</name>
</gene>
<name>B4K456_DROGR</name>
<evidence type="ECO:0000313" key="2">
    <source>
        <dbReference type="EMBL" id="EDV90852.1"/>
    </source>
</evidence>
<dbReference type="AlphaFoldDB" id="B4K456"/>
<keyword evidence="3" id="KW-1185">Reference proteome</keyword>
<dbReference type="HOGENOM" id="CLU_2592267_0_0_1"/>
<feature type="chain" id="PRO_5002810421" evidence="1">
    <location>
        <begin position="21"/>
        <end position="80"/>
    </location>
</feature>
<evidence type="ECO:0000256" key="1">
    <source>
        <dbReference type="SAM" id="SignalP"/>
    </source>
</evidence>
<sequence length="80" mass="9433">MLHIFTLYFILYLFLQNINKNVDEQLRLAPYSLLETVPNLGLIAFEDENVRHQKLCIPGHHTPPKELAERCVRWGFLDLI</sequence>
<evidence type="ECO:0000313" key="3">
    <source>
        <dbReference type="Proteomes" id="UP000001070"/>
    </source>
</evidence>
<organism evidence="3">
    <name type="scientific">Drosophila grimshawi</name>
    <name type="common">Hawaiian fruit fly</name>
    <name type="synonym">Idiomyia grimshawi</name>
    <dbReference type="NCBI Taxonomy" id="7222"/>
    <lineage>
        <taxon>Eukaryota</taxon>
        <taxon>Metazoa</taxon>
        <taxon>Ecdysozoa</taxon>
        <taxon>Arthropoda</taxon>
        <taxon>Hexapoda</taxon>
        <taxon>Insecta</taxon>
        <taxon>Pterygota</taxon>
        <taxon>Neoptera</taxon>
        <taxon>Endopterygota</taxon>
        <taxon>Diptera</taxon>
        <taxon>Brachycera</taxon>
        <taxon>Muscomorpha</taxon>
        <taxon>Ephydroidea</taxon>
        <taxon>Drosophilidae</taxon>
        <taxon>Drosophila</taxon>
        <taxon>Hawaiian Drosophila</taxon>
    </lineage>
</organism>
<accession>B4K456</accession>
<dbReference type="EMBL" id="CH928668">
    <property type="protein sequence ID" value="EDV90852.1"/>
    <property type="molecule type" value="Genomic_DNA"/>
</dbReference>
<dbReference type="InParanoid" id="B4K456"/>
<dbReference type="Proteomes" id="UP000001070">
    <property type="component" value="Unassembled WGS sequence"/>
</dbReference>
<dbReference type="OrthoDB" id="428974at2759"/>